<keyword evidence="3" id="KW-1185">Reference proteome</keyword>
<keyword evidence="1" id="KW-0472">Membrane</keyword>
<keyword evidence="1" id="KW-0812">Transmembrane</keyword>
<dbReference type="Proteomes" id="UP000218968">
    <property type="component" value="Chromosome"/>
</dbReference>
<dbReference type="EMBL" id="CP023406">
    <property type="protein sequence ID" value="ATD66231.1"/>
    <property type="molecule type" value="Genomic_DNA"/>
</dbReference>
<dbReference type="AlphaFoldDB" id="A0A290XAZ0"/>
<feature type="transmembrane region" description="Helical" evidence="1">
    <location>
        <begin position="49"/>
        <end position="68"/>
    </location>
</feature>
<name>A0A290XAZ0_9GAMM</name>
<sequence>MIENCKHCQEQRPATEHLPWYAAFLFFPDDGSDALALHCKDCLRRRTSAVGLCWVIALAAICIVLMVFL</sequence>
<reference evidence="3" key="1">
    <citation type="submission" date="2017-09" db="EMBL/GenBank/DDBJ databases">
        <title>Luteimonas liuhanmingii sp.nov., isolated from the intestinal contents of Tibetan Plateau Pika in Yushu, Qinghai Province, China.</title>
        <authorList>
            <person name="Gui Z."/>
        </authorList>
    </citation>
    <scope>NUCLEOTIDE SEQUENCE [LARGE SCALE GENOMIC DNA]</scope>
    <source>
        <strain evidence="3">100111</strain>
    </source>
</reference>
<evidence type="ECO:0000256" key="1">
    <source>
        <dbReference type="SAM" id="Phobius"/>
    </source>
</evidence>
<evidence type="ECO:0000313" key="3">
    <source>
        <dbReference type="Proteomes" id="UP000218968"/>
    </source>
</evidence>
<protein>
    <submittedName>
        <fullName evidence="2">Uncharacterized protein</fullName>
    </submittedName>
</protein>
<evidence type="ECO:0000313" key="2">
    <source>
        <dbReference type="EMBL" id="ATD66231.1"/>
    </source>
</evidence>
<keyword evidence="1" id="KW-1133">Transmembrane helix</keyword>
<gene>
    <name evidence="2" type="ORF">CNR27_01180</name>
</gene>
<organism evidence="2 3">
    <name type="scientific">Luteimonas chenhongjianii</name>
    <dbReference type="NCBI Taxonomy" id="2006110"/>
    <lineage>
        <taxon>Bacteria</taxon>
        <taxon>Pseudomonadati</taxon>
        <taxon>Pseudomonadota</taxon>
        <taxon>Gammaproteobacteria</taxon>
        <taxon>Lysobacterales</taxon>
        <taxon>Lysobacteraceae</taxon>
        <taxon>Luteimonas</taxon>
    </lineage>
</organism>
<proteinExistence type="predicted"/>
<accession>A0A290XAZ0</accession>
<dbReference type="KEGG" id="lum:CNR27_01180"/>